<dbReference type="Pfam" id="PF17127">
    <property type="entry name" value="DUF5106"/>
    <property type="match status" value="1"/>
</dbReference>
<accession>A0A7K1TYW6</accession>
<comment type="caution">
    <text evidence="7">The sequence shown here is derived from an EMBL/GenBank/DDBJ whole genome shotgun (WGS) entry which is preliminary data.</text>
</comment>
<feature type="chain" id="PRO_5029541415" evidence="5">
    <location>
        <begin position="20"/>
        <end position="469"/>
    </location>
</feature>
<evidence type="ECO:0000313" key="7">
    <source>
        <dbReference type="EMBL" id="MVT07240.1"/>
    </source>
</evidence>
<dbReference type="InterPro" id="IPR000866">
    <property type="entry name" value="AhpC/TSA"/>
</dbReference>
<protein>
    <submittedName>
        <fullName evidence="7">DUF5106 domain-containing protein</fullName>
    </submittedName>
</protein>
<evidence type="ECO:0000256" key="2">
    <source>
        <dbReference type="ARBA" id="ARBA00022748"/>
    </source>
</evidence>
<dbReference type="Pfam" id="PF00578">
    <property type="entry name" value="AhpC-TSA"/>
    <property type="match status" value="1"/>
</dbReference>
<dbReference type="GO" id="GO:0030313">
    <property type="term" value="C:cell envelope"/>
    <property type="evidence" value="ECO:0007669"/>
    <property type="project" value="UniProtKB-SubCell"/>
</dbReference>
<comment type="subcellular location">
    <subcellularLocation>
        <location evidence="1">Cell envelope</location>
    </subcellularLocation>
</comment>
<dbReference type="InterPro" id="IPR017937">
    <property type="entry name" value="Thioredoxin_CS"/>
</dbReference>
<keyword evidence="8" id="KW-1185">Reference proteome</keyword>
<dbReference type="GO" id="GO:0016209">
    <property type="term" value="F:antioxidant activity"/>
    <property type="evidence" value="ECO:0007669"/>
    <property type="project" value="InterPro"/>
</dbReference>
<dbReference type="GO" id="GO:0016491">
    <property type="term" value="F:oxidoreductase activity"/>
    <property type="evidence" value="ECO:0007669"/>
    <property type="project" value="InterPro"/>
</dbReference>
<sequence length="469" mass="54073">MRKLIMILAFVCCCIQLQAQGYQLTVQLKQYKEGRIYLAHYMGKNFYMADSALLNPQGVAVMKGKENLPGGIYILLLPGKQRYFEMLLDNKDQQFSITADTTDLITKTVFKTSAENELFQSYNKFLTKDITALGKEIESRIAAHTAADSALATEKQAELRKKLQDYRNDLIAQHPKSLLSSIFRAMKEPEVPPTPAGADSTFPYRYYKTHYWDNVNLGDGRLVRTNVIESKLQRYFTQLVPLDPDSINVECDNIIAKARKDKEMFKFVLWWLTYNYETSKYMGMDAVFVHLVEKYYVAGDAYWLNDEQLNKVIARAYAMAPNLIGQQAPPLEVKDSLMKPVSLYTTKSKYTVLVFWDPTCGHCKIEIPKLDSAYKASWKNKGVTMIGFKTEGTREEWQNFIKEHDLSGWMHVWDPNAQSNFRRLYDVYSTPVLYLLDEKKKILAKRLGVEQLDEFLEKSEVKNGAVQNK</sequence>
<evidence type="ECO:0000256" key="5">
    <source>
        <dbReference type="SAM" id="SignalP"/>
    </source>
</evidence>
<dbReference type="Pfam" id="PF14289">
    <property type="entry name" value="DUF4369"/>
    <property type="match status" value="1"/>
</dbReference>
<gene>
    <name evidence="7" type="ORF">GO493_03135</name>
</gene>
<dbReference type="Proteomes" id="UP000461730">
    <property type="component" value="Unassembled WGS sequence"/>
</dbReference>
<dbReference type="InterPro" id="IPR013766">
    <property type="entry name" value="Thioredoxin_domain"/>
</dbReference>
<dbReference type="InterPro" id="IPR033395">
    <property type="entry name" value="DUF5106"/>
</dbReference>
<keyword evidence="5" id="KW-0732">Signal</keyword>
<reference evidence="7 8" key="1">
    <citation type="submission" date="2019-12" db="EMBL/GenBank/DDBJ databases">
        <title>Chitinophaga sp. strain ysch24 (GDMCC 1.1355), whole genome shotgun sequence.</title>
        <authorList>
            <person name="Zhang X."/>
        </authorList>
    </citation>
    <scope>NUCLEOTIDE SEQUENCE [LARGE SCALE GENOMIC DNA]</scope>
    <source>
        <strain evidence="8">ysch24</strain>
    </source>
</reference>
<dbReference type="InterPro" id="IPR036249">
    <property type="entry name" value="Thioredoxin-like_sf"/>
</dbReference>
<dbReference type="PANTHER" id="PTHR42852">
    <property type="entry name" value="THIOL:DISULFIDE INTERCHANGE PROTEIN DSBE"/>
    <property type="match status" value="1"/>
</dbReference>
<evidence type="ECO:0000256" key="1">
    <source>
        <dbReference type="ARBA" id="ARBA00004196"/>
    </source>
</evidence>
<feature type="signal peptide" evidence="5">
    <location>
        <begin position="1"/>
        <end position="19"/>
    </location>
</feature>
<proteinExistence type="predicted"/>
<organism evidence="7 8">
    <name type="scientific">Chitinophaga tropicalis</name>
    <dbReference type="NCBI Taxonomy" id="2683588"/>
    <lineage>
        <taxon>Bacteria</taxon>
        <taxon>Pseudomonadati</taxon>
        <taxon>Bacteroidota</taxon>
        <taxon>Chitinophagia</taxon>
        <taxon>Chitinophagales</taxon>
        <taxon>Chitinophagaceae</taxon>
        <taxon>Chitinophaga</taxon>
    </lineage>
</organism>
<dbReference type="InterPro" id="IPR050553">
    <property type="entry name" value="Thioredoxin_ResA/DsbE_sf"/>
</dbReference>
<dbReference type="InterPro" id="IPR025380">
    <property type="entry name" value="DUF4369"/>
</dbReference>
<dbReference type="Gene3D" id="3.40.30.10">
    <property type="entry name" value="Glutaredoxin"/>
    <property type="match status" value="1"/>
</dbReference>
<dbReference type="CDD" id="cd02966">
    <property type="entry name" value="TlpA_like_family"/>
    <property type="match status" value="1"/>
</dbReference>
<evidence type="ECO:0000256" key="3">
    <source>
        <dbReference type="ARBA" id="ARBA00023157"/>
    </source>
</evidence>
<feature type="domain" description="Thioredoxin" evidence="6">
    <location>
        <begin position="322"/>
        <end position="457"/>
    </location>
</feature>
<dbReference type="PANTHER" id="PTHR42852:SF6">
    <property type="entry name" value="THIOL:DISULFIDE INTERCHANGE PROTEIN DSBE"/>
    <property type="match status" value="1"/>
</dbReference>
<evidence type="ECO:0000259" key="6">
    <source>
        <dbReference type="PROSITE" id="PS51352"/>
    </source>
</evidence>
<keyword evidence="2" id="KW-0201">Cytochrome c-type biogenesis</keyword>
<dbReference type="PROSITE" id="PS00194">
    <property type="entry name" value="THIOREDOXIN_1"/>
    <property type="match status" value="1"/>
</dbReference>
<dbReference type="SUPFAM" id="SSF52833">
    <property type="entry name" value="Thioredoxin-like"/>
    <property type="match status" value="1"/>
</dbReference>
<dbReference type="PROSITE" id="PS51352">
    <property type="entry name" value="THIOREDOXIN_2"/>
    <property type="match status" value="1"/>
</dbReference>
<evidence type="ECO:0000313" key="8">
    <source>
        <dbReference type="Proteomes" id="UP000461730"/>
    </source>
</evidence>
<dbReference type="GO" id="GO:0017004">
    <property type="term" value="P:cytochrome complex assembly"/>
    <property type="evidence" value="ECO:0007669"/>
    <property type="project" value="UniProtKB-KW"/>
</dbReference>
<dbReference type="EMBL" id="WRXN01000001">
    <property type="protein sequence ID" value="MVT07240.1"/>
    <property type="molecule type" value="Genomic_DNA"/>
</dbReference>
<dbReference type="AlphaFoldDB" id="A0A7K1TYW6"/>
<evidence type="ECO:0000256" key="4">
    <source>
        <dbReference type="ARBA" id="ARBA00023284"/>
    </source>
</evidence>
<keyword evidence="4" id="KW-0676">Redox-active center</keyword>
<name>A0A7K1TYW6_9BACT</name>
<keyword evidence="3" id="KW-1015">Disulfide bond</keyword>
<dbReference type="RefSeq" id="WP_157304646.1">
    <property type="nucleotide sequence ID" value="NZ_WRXN01000001.1"/>
</dbReference>